<dbReference type="InterPro" id="IPR038717">
    <property type="entry name" value="Tc1-like_DDE_dom"/>
</dbReference>
<keyword evidence="3" id="KW-1185">Reference proteome</keyword>
<dbReference type="Gene3D" id="3.30.420.10">
    <property type="entry name" value="Ribonuclease H-like superfamily/Ribonuclease H"/>
    <property type="match status" value="1"/>
</dbReference>
<dbReference type="GO" id="GO:0003676">
    <property type="term" value="F:nucleic acid binding"/>
    <property type="evidence" value="ECO:0007669"/>
    <property type="project" value="InterPro"/>
</dbReference>
<dbReference type="EMBL" id="JAFNEN010000038">
    <property type="protein sequence ID" value="KAG8198566.1"/>
    <property type="molecule type" value="Genomic_DNA"/>
</dbReference>
<comment type="caution">
    <text evidence="2">The sequence shown here is derived from an EMBL/GenBank/DDBJ whole genome shotgun (WGS) entry which is preliminary data.</text>
</comment>
<gene>
    <name evidence="2" type="ORF">JTE90_026464</name>
</gene>
<reference evidence="2 3" key="1">
    <citation type="journal article" date="2022" name="Nat. Ecol. Evol.">
        <title>A masculinizing supergene underlies an exaggerated male reproductive morph in a spider.</title>
        <authorList>
            <person name="Hendrickx F."/>
            <person name="De Corte Z."/>
            <person name="Sonet G."/>
            <person name="Van Belleghem S.M."/>
            <person name="Kostlbacher S."/>
            <person name="Vangestel C."/>
        </authorList>
    </citation>
    <scope>NUCLEOTIDE SEQUENCE [LARGE SCALE GENOMIC DNA]</scope>
    <source>
        <strain evidence="2">W744_W776</strain>
    </source>
</reference>
<feature type="domain" description="Tc1-like transposase DDE" evidence="1">
    <location>
        <begin position="4"/>
        <end position="103"/>
    </location>
</feature>
<accession>A0AAV6VSS5</accession>
<dbReference type="PANTHER" id="PTHR23022">
    <property type="entry name" value="TRANSPOSABLE ELEMENT-RELATED"/>
    <property type="match status" value="1"/>
</dbReference>
<evidence type="ECO:0000313" key="2">
    <source>
        <dbReference type="EMBL" id="KAG8198566.1"/>
    </source>
</evidence>
<dbReference type="AlphaFoldDB" id="A0AAV6VSS5"/>
<proteinExistence type="predicted"/>
<organism evidence="2 3">
    <name type="scientific">Oedothorax gibbosus</name>
    <dbReference type="NCBI Taxonomy" id="931172"/>
    <lineage>
        <taxon>Eukaryota</taxon>
        <taxon>Metazoa</taxon>
        <taxon>Ecdysozoa</taxon>
        <taxon>Arthropoda</taxon>
        <taxon>Chelicerata</taxon>
        <taxon>Arachnida</taxon>
        <taxon>Araneae</taxon>
        <taxon>Araneomorphae</taxon>
        <taxon>Entelegynae</taxon>
        <taxon>Araneoidea</taxon>
        <taxon>Linyphiidae</taxon>
        <taxon>Erigoninae</taxon>
        <taxon>Oedothorax</taxon>
    </lineage>
</organism>
<dbReference type="InterPro" id="IPR036397">
    <property type="entry name" value="RNaseH_sf"/>
</dbReference>
<dbReference type="InterPro" id="IPR052338">
    <property type="entry name" value="Transposase_5"/>
</dbReference>
<sequence>MVWGAFSWHGMGPLVILDATLTSQQYLQLLADHLNPFAMFQHPGGIAVYQDDNATPHRANIVRAWFDEHDGEIQRLNWPPRSPDTNPIEYIWDALDVRLRALNPSDGFQSLADSLPRRIIELRRARRGPTRY</sequence>
<dbReference type="PANTHER" id="PTHR23022:SF135">
    <property type="entry name" value="SI:DKEY-77F5.3"/>
    <property type="match status" value="1"/>
</dbReference>
<dbReference type="Proteomes" id="UP000827092">
    <property type="component" value="Unassembled WGS sequence"/>
</dbReference>
<protein>
    <recommendedName>
        <fullName evidence="1">Tc1-like transposase DDE domain-containing protein</fullName>
    </recommendedName>
</protein>
<dbReference type="Pfam" id="PF13358">
    <property type="entry name" value="DDE_3"/>
    <property type="match status" value="1"/>
</dbReference>
<evidence type="ECO:0000313" key="3">
    <source>
        <dbReference type="Proteomes" id="UP000827092"/>
    </source>
</evidence>
<name>A0AAV6VSS5_9ARAC</name>
<evidence type="ECO:0000259" key="1">
    <source>
        <dbReference type="Pfam" id="PF13358"/>
    </source>
</evidence>